<protein>
    <submittedName>
        <fullName evidence="1">Uncharacterized protein</fullName>
    </submittedName>
</protein>
<dbReference type="Proteomes" id="UP000316916">
    <property type="component" value="Unassembled WGS sequence"/>
</dbReference>
<accession>A0A521AZX1</accession>
<evidence type="ECO:0000313" key="1">
    <source>
        <dbReference type="EMBL" id="SMO40339.1"/>
    </source>
</evidence>
<sequence length="38" mass="4146">MTANGILIPKPNVTPFDLNPGADNYQGNTAQELYLKII</sequence>
<keyword evidence="2" id="KW-1185">Reference proteome</keyword>
<proteinExistence type="predicted"/>
<gene>
    <name evidence="1" type="ORF">SAMN06265171_101581</name>
</gene>
<evidence type="ECO:0000313" key="2">
    <source>
        <dbReference type="Proteomes" id="UP000316916"/>
    </source>
</evidence>
<dbReference type="AlphaFoldDB" id="A0A521AZX1"/>
<reference evidence="1 2" key="1">
    <citation type="submission" date="2017-05" db="EMBL/GenBank/DDBJ databases">
        <authorList>
            <person name="Varghese N."/>
            <person name="Submissions S."/>
        </authorList>
    </citation>
    <scope>NUCLEOTIDE SEQUENCE [LARGE SCALE GENOMIC DNA]</scope>
    <source>
        <strain evidence="1 2">DSM 29371</strain>
    </source>
</reference>
<organism evidence="1 2">
    <name type="scientific">Chryseobacterium rhizoplanae</name>
    <dbReference type="NCBI Taxonomy" id="1609531"/>
    <lineage>
        <taxon>Bacteria</taxon>
        <taxon>Pseudomonadati</taxon>
        <taxon>Bacteroidota</taxon>
        <taxon>Flavobacteriia</taxon>
        <taxon>Flavobacteriales</taxon>
        <taxon>Weeksellaceae</taxon>
        <taxon>Chryseobacterium group</taxon>
        <taxon>Chryseobacterium</taxon>
    </lineage>
</organism>
<name>A0A521AZX1_9FLAO</name>
<dbReference type="EMBL" id="FXTC01000001">
    <property type="protein sequence ID" value="SMO40339.1"/>
    <property type="molecule type" value="Genomic_DNA"/>
</dbReference>